<reference evidence="3 4" key="1">
    <citation type="submission" date="2016-04" db="EMBL/GenBank/DDBJ databases">
        <title>A degradative enzymes factory behind the ericoid mycorrhizal symbiosis.</title>
        <authorList>
            <consortium name="DOE Joint Genome Institute"/>
            <person name="Martino E."/>
            <person name="Morin E."/>
            <person name="Grelet G."/>
            <person name="Kuo A."/>
            <person name="Kohler A."/>
            <person name="Daghino S."/>
            <person name="Barry K."/>
            <person name="Choi C."/>
            <person name="Cichocki N."/>
            <person name="Clum A."/>
            <person name="Copeland A."/>
            <person name="Hainaut M."/>
            <person name="Haridas S."/>
            <person name="Labutti K."/>
            <person name="Lindquist E."/>
            <person name="Lipzen A."/>
            <person name="Khouja H.-R."/>
            <person name="Murat C."/>
            <person name="Ohm R."/>
            <person name="Olson A."/>
            <person name="Spatafora J."/>
            <person name="Veneault-Fourrey C."/>
            <person name="Henrissat B."/>
            <person name="Grigoriev I."/>
            <person name="Martin F."/>
            <person name="Perotto S."/>
        </authorList>
    </citation>
    <scope>NUCLEOTIDE SEQUENCE [LARGE SCALE GENOMIC DNA]</scope>
    <source>
        <strain evidence="3 4">E</strain>
    </source>
</reference>
<dbReference type="GeneID" id="36595054"/>
<accession>A0A2J6T6D7</accession>
<evidence type="ECO:0000313" key="4">
    <source>
        <dbReference type="Proteomes" id="UP000235371"/>
    </source>
</evidence>
<dbReference type="AlphaFoldDB" id="A0A2J6T6D7"/>
<name>A0A2J6T6D7_9HELO</name>
<evidence type="ECO:0000256" key="1">
    <source>
        <dbReference type="SAM" id="MobiDB-lite"/>
    </source>
</evidence>
<feature type="region of interest" description="Disordered" evidence="1">
    <location>
        <begin position="521"/>
        <end position="542"/>
    </location>
</feature>
<sequence length="542" mass="61350">MANSLFQSSQDYCALIRRLNDTSPGYKGLDDFVNIKKDTCGSAPKFTILIANTNESQESGQSSINRRDFEGTTKLAEYLPHLQDQNEACNIFLVENVCPETIALLGGFFDINPQFFADHVKNGDWFKDGNLMDLLPALPSSQKWHDFLQIRFVQSLAISNKSLSVNSTSKCGPQAGADVTQDPSLDYLVPDESITRLPRKAGKLNLLERGDERPEFLLCTKQNIAVWFGKRSSQSKGWSAIFLIDAPFKLPPGTGFCGPPVYRSFMRRPTLANPSINDIGPHATNREALIRHLKERLSTDSHRRLARSDCFFVLGDLYQLAASNWIVINEYVNRDITTIEYKLEREEHGFRDLEAYLKELFIHRRRVTLYIELIDETKEQCVKRGPQAWPRDPTSLLGAEQARDWEDDFVNLHAWFHATSQRIEKIIRLLTALVEIGEGKQGLVENHGIARLSLLAMVFLPFSSVATILGIQGSFAPGKGKFWLFWVVGIALTTFVVGIFLLYDRIVQRLKAQFPMSAKIGPKRKRNPGTQDHEKGLWDLNS</sequence>
<keyword evidence="2" id="KW-0472">Membrane</keyword>
<feature type="transmembrane region" description="Helical" evidence="2">
    <location>
        <begin position="449"/>
        <end position="471"/>
    </location>
</feature>
<keyword evidence="2" id="KW-0812">Transmembrane</keyword>
<evidence type="ECO:0000313" key="3">
    <source>
        <dbReference type="EMBL" id="PMD58513.1"/>
    </source>
</evidence>
<protein>
    <recommendedName>
        <fullName evidence="5">Cora-domain-containing protein</fullName>
    </recommendedName>
</protein>
<evidence type="ECO:0000256" key="2">
    <source>
        <dbReference type="SAM" id="Phobius"/>
    </source>
</evidence>
<keyword evidence="2" id="KW-1133">Transmembrane helix</keyword>
<feature type="compositionally biased region" description="Basic and acidic residues" evidence="1">
    <location>
        <begin position="531"/>
        <end position="542"/>
    </location>
</feature>
<gene>
    <name evidence="3" type="ORF">K444DRAFT_664560</name>
</gene>
<dbReference type="EMBL" id="KZ613822">
    <property type="protein sequence ID" value="PMD58513.1"/>
    <property type="molecule type" value="Genomic_DNA"/>
</dbReference>
<organism evidence="3 4">
    <name type="scientific">Hyaloscypha bicolor E</name>
    <dbReference type="NCBI Taxonomy" id="1095630"/>
    <lineage>
        <taxon>Eukaryota</taxon>
        <taxon>Fungi</taxon>
        <taxon>Dikarya</taxon>
        <taxon>Ascomycota</taxon>
        <taxon>Pezizomycotina</taxon>
        <taxon>Leotiomycetes</taxon>
        <taxon>Helotiales</taxon>
        <taxon>Hyaloscyphaceae</taxon>
        <taxon>Hyaloscypha</taxon>
        <taxon>Hyaloscypha bicolor</taxon>
    </lineage>
</organism>
<dbReference type="Proteomes" id="UP000235371">
    <property type="component" value="Unassembled WGS sequence"/>
</dbReference>
<dbReference type="OrthoDB" id="5428055at2759"/>
<evidence type="ECO:0008006" key="5">
    <source>
        <dbReference type="Google" id="ProtNLM"/>
    </source>
</evidence>
<dbReference type="InParanoid" id="A0A2J6T6D7"/>
<dbReference type="RefSeq" id="XP_024735417.1">
    <property type="nucleotide sequence ID" value="XM_024886978.1"/>
</dbReference>
<keyword evidence="4" id="KW-1185">Reference proteome</keyword>
<dbReference type="Gene3D" id="1.20.58.340">
    <property type="entry name" value="Magnesium transport protein CorA, transmembrane region"/>
    <property type="match status" value="1"/>
</dbReference>
<proteinExistence type="predicted"/>
<feature type="non-terminal residue" evidence="3">
    <location>
        <position position="1"/>
    </location>
</feature>
<feature type="transmembrane region" description="Helical" evidence="2">
    <location>
        <begin position="483"/>
        <end position="503"/>
    </location>
</feature>